<accession>A0A0D2BU07</accession>
<dbReference type="InterPro" id="IPR011032">
    <property type="entry name" value="GroES-like_sf"/>
</dbReference>
<dbReference type="InterPro" id="IPR020843">
    <property type="entry name" value="ER"/>
</dbReference>
<feature type="domain" description="Enoyl reductase (ER)" evidence="3">
    <location>
        <begin position="13"/>
        <end position="321"/>
    </location>
</feature>
<comment type="similarity">
    <text evidence="1">Belongs to the zinc-containing alcohol dehydrogenase family.</text>
</comment>
<dbReference type="PANTHER" id="PTHR45348:SF2">
    <property type="entry name" value="ZINC-TYPE ALCOHOL DEHYDROGENASE-LIKE PROTEIN C2E1P3.01"/>
    <property type="match status" value="1"/>
</dbReference>
<dbReference type="Gene3D" id="3.90.180.10">
    <property type="entry name" value="Medium-chain alcohol dehydrogenases, catalytic domain"/>
    <property type="match status" value="1"/>
</dbReference>
<dbReference type="InterPro" id="IPR036291">
    <property type="entry name" value="NAD(P)-bd_dom_sf"/>
</dbReference>
<gene>
    <name evidence="4" type="ORF">PV06_06541</name>
</gene>
<dbReference type="EMBL" id="KN847337">
    <property type="protein sequence ID" value="KIW40937.1"/>
    <property type="molecule type" value="Genomic_DNA"/>
</dbReference>
<evidence type="ECO:0000256" key="1">
    <source>
        <dbReference type="ARBA" id="ARBA00008072"/>
    </source>
</evidence>
<dbReference type="GeneID" id="27358615"/>
<keyword evidence="5" id="KW-1185">Reference proteome</keyword>
<dbReference type="InterPro" id="IPR013149">
    <property type="entry name" value="ADH-like_C"/>
</dbReference>
<evidence type="ECO:0000256" key="2">
    <source>
        <dbReference type="ARBA" id="ARBA00023002"/>
    </source>
</evidence>
<organism evidence="4 5">
    <name type="scientific">Exophiala oligosperma</name>
    <dbReference type="NCBI Taxonomy" id="215243"/>
    <lineage>
        <taxon>Eukaryota</taxon>
        <taxon>Fungi</taxon>
        <taxon>Dikarya</taxon>
        <taxon>Ascomycota</taxon>
        <taxon>Pezizomycotina</taxon>
        <taxon>Eurotiomycetes</taxon>
        <taxon>Chaetothyriomycetidae</taxon>
        <taxon>Chaetothyriales</taxon>
        <taxon>Herpotrichiellaceae</taxon>
        <taxon>Exophiala</taxon>
    </lineage>
</organism>
<dbReference type="VEuPathDB" id="FungiDB:PV06_06541"/>
<dbReference type="SMART" id="SM00829">
    <property type="entry name" value="PKS_ER"/>
    <property type="match status" value="1"/>
</dbReference>
<dbReference type="Gene3D" id="3.40.50.720">
    <property type="entry name" value="NAD(P)-binding Rossmann-like Domain"/>
    <property type="match status" value="1"/>
</dbReference>
<protein>
    <recommendedName>
        <fullName evidence="3">Enoyl reductase (ER) domain-containing protein</fullName>
    </recommendedName>
</protein>
<dbReference type="Pfam" id="PF08240">
    <property type="entry name" value="ADH_N"/>
    <property type="match status" value="1"/>
</dbReference>
<sequence length="349" mass="36965">MATQTALALTKIGQPLTKVLLPIPDHADGKDLLIKIAAVGLAPLDAKLRDSGYMNIGNRLPAVLGGDLVGTILKAGPEVSNDFPLGSTVFAQSNFKDPRAGGLQEVTTISGEYAAIVPRNLSATDAALYPINAMTSANAIFTPAGFNFPFPGTPDSETFDYKSQKIVVVGGGSNTGKLAIQLAHIAGIGTIIAIASRLNEALLRSYGATHVIDRHDSDVESQVRAAVGDDLVHVLDTVNTTDRGLAMSLLSNTKPGLLITLTPGRSSEDLHAKKKVGVEERQILGFSHANPEFGRLFWKTFPQWLGSGKIKPINYNVIEGLDEDLVNAALDQYTNGNGGDRYHVSISAT</sequence>
<dbReference type="OrthoDB" id="9992527at2759"/>
<dbReference type="GO" id="GO:0016651">
    <property type="term" value="F:oxidoreductase activity, acting on NAD(P)H"/>
    <property type="evidence" value="ECO:0007669"/>
    <property type="project" value="InterPro"/>
</dbReference>
<dbReference type="SUPFAM" id="SSF50129">
    <property type="entry name" value="GroES-like"/>
    <property type="match status" value="1"/>
</dbReference>
<keyword evidence="2" id="KW-0560">Oxidoreductase</keyword>
<dbReference type="PANTHER" id="PTHR45348">
    <property type="entry name" value="HYPOTHETICAL OXIDOREDUCTASE (EUROFUNG)"/>
    <property type="match status" value="1"/>
</dbReference>
<dbReference type="HOGENOM" id="CLU_026673_16_5_1"/>
<dbReference type="CDD" id="cd08249">
    <property type="entry name" value="enoyl_reductase_like"/>
    <property type="match status" value="1"/>
</dbReference>
<evidence type="ECO:0000259" key="3">
    <source>
        <dbReference type="SMART" id="SM00829"/>
    </source>
</evidence>
<reference evidence="4 5" key="1">
    <citation type="submission" date="2015-01" db="EMBL/GenBank/DDBJ databases">
        <title>The Genome Sequence of Exophiala oligosperma CBS72588.</title>
        <authorList>
            <consortium name="The Broad Institute Genomics Platform"/>
            <person name="Cuomo C."/>
            <person name="de Hoog S."/>
            <person name="Gorbushina A."/>
            <person name="Stielow B."/>
            <person name="Teixiera M."/>
            <person name="Abouelleil A."/>
            <person name="Chapman S.B."/>
            <person name="Priest M."/>
            <person name="Young S.K."/>
            <person name="Wortman J."/>
            <person name="Nusbaum C."/>
            <person name="Birren B."/>
        </authorList>
    </citation>
    <scope>NUCLEOTIDE SEQUENCE [LARGE SCALE GENOMIC DNA]</scope>
    <source>
        <strain evidence="4 5">CBS 72588</strain>
    </source>
</reference>
<name>A0A0D2BU07_9EURO</name>
<dbReference type="Proteomes" id="UP000053342">
    <property type="component" value="Unassembled WGS sequence"/>
</dbReference>
<dbReference type="RefSeq" id="XP_016261153.1">
    <property type="nucleotide sequence ID" value="XM_016407673.1"/>
</dbReference>
<evidence type="ECO:0000313" key="4">
    <source>
        <dbReference type="EMBL" id="KIW40937.1"/>
    </source>
</evidence>
<evidence type="ECO:0000313" key="5">
    <source>
        <dbReference type="Proteomes" id="UP000053342"/>
    </source>
</evidence>
<dbReference type="STRING" id="215243.A0A0D2BU07"/>
<dbReference type="InterPro" id="IPR013154">
    <property type="entry name" value="ADH-like_N"/>
</dbReference>
<dbReference type="InterPro" id="IPR047122">
    <property type="entry name" value="Trans-enoyl_RdTase-like"/>
</dbReference>
<proteinExistence type="inferred from homology"/>
<dbReference type="Pfam" id="PF00107">
    <property type="entry name" value="ADH_zinc_N"/>
    <property type="match status" value="1"/>
</dbReference>
<dbReference type="AlphaFoldDB" id="A0A0D2BU07"/>
<dbReference type="SUPFAM" id="SSF51735">
    <property type="entry name" value="NAD(P)-binding Rossmann-fold domains"/>
    <property type="match status" value="1"/>
</dbReference>